<dbReference type="STRING" id="1048205.AB852_23455"/>
<keyword evidence="2" id="KW-1185">Reference proteome</keyword>
<name>A0A1Q4V437_9ACTN</name>
<reference evidence="1 2" key="1">
    <citation type="submission" date="2015-06" db="EMBL/GenBank/DDBJ databases">
        <title>Cloning and characterization of the uncialamcin biosynthetic gene cluster.</title>
        <authorList>
            <person name="Yan X."/>
            <person name="Huang T."/>
            <person name="Ge H."/>
            <person name="Shen B."/>
        </authorList>
    </citation>
    <scope>NUCLEOTIDE SEQUENCE [LARGE SCALE GENOMIC DNA]</scope>
    <source>
        <strain evidence="1 2">DCA2648</strain>
    </source>
</reference>
<dbReference type="EMBL" id="LFBV01000006">
    <property type="protein sequence ID" value="OKH92603.1"/>
    <property type="molecule type" value="Genomic_DNA"/>
</dbReference>
<accession>A0A1Q4V437</accession>
<dbReference type="Proteomes" id="UP000186455">
    <property type="component" value="Unassembled WGS sequence"/>
</dbReference>
<protein>
    <submittedName>
        <fullName evidence="1">Uncharacterized protein</fullName>
    </submittedName>
</protein>
<comment type="caution">
    <text evidence="1">The sequence shown here is derived from an EMBL/GenBank/DDBJ whole genome shotgun (WGS) entry which is preliminary data.</text>
</comment>
<organism evidence="1 2">
    <name type="scientific">Streptomyces uncialis</name>
    <dbReference type="NCBI Taxonomy" id="1048205"/>
    <lineage>
        <taxon>Bacteria</taxon>
        <taxon>Bacillati</taxon>
        <taxon>Actinomycetota</taxon>
        <taxon>Actinomycetes</taxon>
        <taxon>Kitasatosporales</taxon>
        <taxon>Streptomycetaceae</taxon>
        <taxon>Streptomyces</taxon>
    </lineage>
</organism>
<dbReference type="AlphaFoldDB" id="A0A1Q4V437"/>
<evidence type="ECO:0000313" key="2">
    <source>
        <dbReference type="Proteomes" id="UP000186455"/>
    </source>
</evidence>
<evidence type="ECO:0000313" key="1">
    <source>
        <dbReference type="EMBL" id="OKH92603.1"/>
    </source>
</evidence>
<proteinExistence type="predicted"/>
<sequence length="65" mass="7272">MIPNHWNAIERDGPVMSELELTEQTSDAETGTDELADLDDIDFDLDEVENKIAPLALALAETRSW</sequence>
<dbReference type="NCBIfam" id="NF033737">
    <property type="entry name" value="Amm_Lyn_leader"/>
    <property type="match status" value="1"/>
</dbReference>
<gene>
    <name evidence="1" type="ORF">AB852_23455</name>
</gene>